<gene>
    <name evidence="9" type="ORF">D3227_06615</name>
</gene>
<dbReference type="Gene3D" id="2.40.30.10">
    <property type="entry name" value="Translation factors"/>
    <property type="match status" value="1"/>
</dbReference>
<keyword evidence="3" id="KW-0479">Metal-binding</keyword>
<evidence type="ECO:0000256" key="6">
    <source>
        <dbReference type="ARBA" id="ARBA00023014"/>
    </source>
</evidence>
<dbReference type="InterPro" id="IPR001041">
    <property type="entry name" value="2Fe-2S_ferredoxin-type"/>
</dbReference>
<name>A0A3A5KXG4_9HYPH</name>
<sequence length="318" mass="34224">MGTMILKVLSLRDEADGIRAFELADPAGGELPAFTAGDHIDVHTGTGLVRQYSLCNGPLDRRAYVIAVKREPMSRGGSHWMHDHLRQGDLVTIGGPRNSFPLEGDAESALLIGAGIGLTPVLSMARTLAHTGRTYTLHCFSRSAAHTPFREELSAADKGGQIFLHEGLEIDRQKSLLRDILAEPGKRALYMCGPMPFMEQVEQIAALAGWPTGSIRSENFGAAETAKCGDRHIEVVLASSGRTIIVPADSSIARTLIEAGVNIEVSCEQGLCGSCLTRVLEGTPEHRDTFLTEAEKADGTLILPCVSRARTESLVLDR</sequence>
<evidence type="ECO:0000259" key="7">
    <source>
        <dbReference type="PROSITE" id="PS51085"/>
    </source>
</evidence>
<keyword evidence="1" id="KW-0285">Flavoprotein</keyword>
<dbReference type="PANTHER" id="PTHR47354:SF1">
    <property type="entry name" value="CARNITINE MONOOXYGENASE REDUCTASE SUBUNIT"/>
    <property type="match status" value="1"/>
</dbReference>
<dbReference type="Gene3D" id="3.10.20.30">
    <property type="match status" value="1"/>
</dbReference>
<dbReference type="CDD" id="cd06185">
    <property type="entry name" value="PDR_like"/>
    <property type="match status" value="1"/>
</dbReference>
<evidence type="ECO:0000259" key="8">
    <source>
        <dbReference type="PROSITE" id="PS51384"/>
    </source>
</evidence>
<evidence type="ECO:0000313" key="10">
    <source>
        <dbReference type="Proteomes" id="UP000272706"/>
    </source>
</evidence>
<dbReference type="GO" id="GO:0046872">
    <property type="term" value="F:metal ion binding"/>
    <property type="evidence" value="ECO:0007669"/>
    <property type="project" value="UniProtKB-KW"/>
</dbReference>
<organism evidence="9 10">
    <name type="scientific">Mesorhizobium waimense</name>
    <dbReference type="NCBI Taxonomy" id="1300307"/>
    <lineage>
        <taxon>Bacteria</taxon>
        <taxon>Pseudomonadati</taxon>
        <taxon>Pseudomonadota</taxon>
        <taxon>Alphaproteobacteria</taxon>
        <taxon>Hyphomicrobiales</taxon>
        <taxon>Phyllobacteriaceae</taxon>
        <taxon>Mesorhizobium</taxon>
    </lineage>
</organism>
<evidence type="ECO:0000256" key="5">
    <source>
        <dbReference type="ARBA" id="ARBA00023004"/>
    </source>
</evidence>
<dbReference type="InterPro" id="IPR017927">
    <property type="entry name" value="FAD-bd_FR_type"/>
</dbReference>
<dbReference type="InterPro" id="IPR006058">
    <property type="entry name" value="2Fe2S_fd_BS"/>
</dbReference>
<feature type="domain" description="2Fe-2S ferredoxin-type" evidence="7">
    <location>
        <begin position="231"/>
        <end position="318"/>
    </location>
</feature>
<proteinExistence type="predicted"/>
<dbReference type="InterPro" id="IPR012675">
    <property type="entry name" value="Beta-grasp_dom_sf"/>
</dbReference>
<dbReference type="EMBL" id="QZWZ01000003">
    <property type="protein sequence ID" value="RJT41447.1"/>
    <property type="molecule type" value="Genomic_DNA"/>
</dbReference>
<comment type="caution">
    <text evidence="9">The sequence shown here is derived from an EMBL/GenBank/DDBJ whole genome shotgun (WGS) entry which is preliminary data.</text>
</comment>
<dbReference type="GO" id="GO:0051537">
    <property type="term" value="F:2 iron, 2 sulfur cluster binding"/>
    <property type="evidence" value="ECO:0007669"/>
    <property type="project" value="UniProtKB-KW"/>
</dbReference>
<evidence type="ECO:0000256" key="1">
    <source>
        <dbReference type="ARBA" id="ARBA00022630"/>
    </source>
</evidence>
<dbReference type="PANTHER" id="PTHR47354">
    <property type="entry name" value="NADH OXIDOREDUCTASE HCR"/>
    <property type="match status" value="1"/>
</dbReference>
<dbReference type="AlphaFoldDB" id="A0A3A5KXG4"/>
<dbReference type="PROSITE" id="PS51384">
    <property type="entry name" value="FAD_FR"/>
    <property type="match status" value="1"/>
</dbReference>
<keyword evidence="5" id="KW-0408">Iron</keyword>
<keyword evidence="6" id="KW-0411">Iron-sulfur</keyword>
<dbReference type="Gene3D" id="3.40.50.80">
    <property type="entry name" value="Nucleotide-binding domain of ferredoxin-NADP reductase (FNR) module"/>
    <property type="match status" value="1"/>
</dbReference>
<dbReference type="OrthoDB" id="9792185at2"/>
<dbReference type="RefSeq" id="WP_120013301.1">
    <property type="nucleotide sequence ID" value="NZ_QZWZ01000003.1"/>
</dbReference>
<dbReference type="InterPro" id="IPR050415">
    <property type="entry name" value="MRET"/>
</dbReference>
<evidence type="ECO:0000256" key="2">
    <source>
        <dbReference type="ARBA" id="ARBA00022714"/>
    </source>
</evidence>
<dbReference type="CDD" id="cd00207">
    <property type="entry name" value="fer2"/>
    <property type="match status" value="1"/>
</dbReference>
<dbReference type="Proteomes" id="UP000272706">
    <property type="component" value="Unassembled WGS sequence"/>
</dbReference>
<dbReference type="SUPFAM" id="SSF63380">
    <property type="entry name" value="Riboflavin synthase domain-like"/>
    <property type="match status" value="1"/>
</dbReference>
<dbReference type="PROSITE" id="PS00197">
    <property type="entry name" value="2FE2S_FER_1"/>
    <property type="match status" value="1"/>
</dbReference>
<evidence type="ECO:0000256" key="3">
    <source>
        <dbReference type="ARBA" id="ARBA00022723"/>
    </source>
</evidence>
<dbReference type="InterPro" id="IPR017938">
    <property type="entry name" value="Riboflavin_synthase-like_b-brl"/>
</dbReference>
<dbReference type="GO" id="GO:0016491">
    <property type="term" value="F:oxidoreductase activity"/>
    <property type="evidence" value="ECO:0007669"/>
    <property type="project" value="UniProtKB-KW"/>
</dbReference>
<dbReference type="InterPro" id="IPR036010">
    <property type="entry name" value="2Fe-2S_ferredoxin-like_sf"/>
</dbReference>
<dbReference type="PRINTS" id="PR00409">
    <property type="entry name" value="PHDIOXRDTASE"/>
</dbReference>
<keyword evidence="10" id="KW-1185">Reference proteome</keyword>
<keyword evidence="2" id="KW-0001">2Fe-2S</keyword>
<evidence type="ECO:0000313" key="9">
    <source>
        <dbReference type="EMBL" id="RJT41447.1"/>
    </source>
</evidence>
<dbReference type="SUPFAM" id="SSF54292">
    <property type="entry name" value="2Fe-2S ferredoxin-like"/>
    <property type="match status" value="1"/>
</dbReference>
<accession>A0A3A5KXG4</accession>
<reference evidence="9 10" key="1">
    <citation type="submission" date="2018-09" db="EMBL/GenBank/DDBJ databases">
        <title>Mesorhizobium carmichaelinearum sp. nov. isolated from Carmichaelinea spp. root nodules in New Zealand.</title>
        <authorList>
            <person name="De Meyer S.E."/>
        </authorList>
    </citation>
    <scope>NUCLEOTIDE SEQUENCE [LARGE SCALE GENOMIC DNA]</scope>
    <source>
        <strain evidence="9 10">ICMP19557</strain>
    </source>
</reference>
<keyword evidence="4" id="KW-0560">Oxidoreductase</keyword>
<dbReference type="InterPro" id="IPR039261">
    <property type="entry name" value="FNR_nucleotide-bd"/>
</dbReference>
<dbReference type="Pfam" id="PF00111">
    <property type="entry name" value="Fer2"/>
    <property type="match status" value="1"/>
</dbReference>
<evidence type="ECO:0000256" key="4">
    <source>
        <dbReference type="ARBA" id="ARBA00023002"/>
    </source>
</evidence>
<protein>
    <submittedName>
        <fullName evidence="9">Oxidoreductase</fullName>
    </submittedName>
</protein>
<feature type="domain" description="FAD-binding FR-type" evidence="8">
    <location>
        <begin position="1"/>
        <end position="103"/>
    </location>
</feature>
<dbReference type="SUPFAM" id="SSF52343">
    <property type="entry name" value="Ferredoxin reductase-like, C-terminal NADP-linked domain"/>
    <property type="match status" value="1"/>
</dbReference>
<dbReference type="PROSITE" id="PS51085">
    <property type="entry name" value="2FE2S_FER_2"/>
    <property type="match status" value="1"/>
</dbReference>